<dbReference type="Proteomes" id="UP000601789">
    <property type="component" value="Unassembled WGS sequence"/>
</dbReference>
<reference evidence="1 2" key="1">
    <citation type="submission" date="2020-10" db="EMBL/GenBank/DDBJ databases">
        <title>Aquamicrobium zhengzhouensis sp. nov., a exopolysaccharide producing bacterium isolated from farmland soil.</title>
        <authorList>
            <person name="Wang X."/>
        </authorList>
    </citation>
    <scope>NUCLEOTIDE SEQUENCE [LARGE SCALE GENOMIC DNA]</scope>
    <source>
        <strain evidence="2">cd-1</strain>
    </source>
</reference>
<comment type="caution">
    <text evidence="1">The sequence shown here is derived from an EMBL/GenBank/DDBJ whole genome shotgun (WGS) entry which is preliminary data.</text>
</comment>
<dbReference type="RefSeq" id="WP_198474914.1">
    <property type="nucleotide sequence ID" value="NZ_JADGMQ010000002.1"/>
</dbReference>
<keyword evidence="2" id="KW-1185">Reference proteome</keyword>
<protein>
    <submittedName>
        <fullName evidence="1">Uncharacterized protein</fullName>
    </submittedName>
</protein>
<evidence type="ECO:0000313" key="2">
    <source>
        <dbReference type="Proteomes" id="UP000601789"/>
    </source>
</evidence>
<evidence type="ECO:0000313" key="1">
    <source>
        <dbReference type="EMBL" id="MBI1620015.1"/>
    </source>
</evidence>
<accession>A0ABS0S9P0</accession>
<name>A0ABS0S9P0_9HYPH</name>
<gene>
    <name evidence="1" type="ORF">IOD40_04970</name>
</gene>
<sequence length="132" mass="14697">MSIRDIRRTARRQLHDAFKVAVLYIPRVGSPALLHARDHTKFRVNAIEGAVRSGNGQMVGRQEMEPSIIFMRDELAANGVTLIRGGVISIERGEAYTLDNAEAPDDITVKWFVTAISNERELAELPVPEDLS</sequence>
<organism evidence="1 2">
    <name type="scientific">Aquamicrobium zhengzhouense</name>
    <dbReference type="NCBI Taxonomy" id="2781738"/>
    <lineage>
        <taxon>Bacteria</taxon>
        <taxon>Pseudomonadati</taxon>
        <taxon>Pseudomonadota</taxon>
        <taxon>Alphaproteobacteria</taxon>
        <taxon>Hyphomicrobiales</taxon>
        <taxon>Phyllobacteriaceae</taxon>
        <taxon>Aquamicrobium</taxon>
    </lineage>
</organism>
<dbReference type="EMBL" id="JADGMQ010000002">
    <property type="protein sequence ID" value="MBI1620015.1"/>
    <property type="molecule type" value="Genomic_DNA"/>
</dbReference>
<proteinExistence type="predicted"/>